<reference evidence="11" key="1">
    <citation type="submission" date="2023-05" db="EMBL/GenBank/DDBJ databases">
        <title>Draft genome of Pseudofrankia sp. BMG5.37.</title>
        <authorList>
            <person name="Gtari M."/>
            <person name="Ghodhbane F."/>
            <person name="Sbissi I."/>
        </authorList>
    </citation>
    <scope>NUCLEOTIDE SEQUENCE [LARGE SCALE GENOMIC DNA]</scope>
    <source>
        <strain evidence="11">BMG 814</strain>
    </source>
</reference>
<keyword evidence="6" id="KW-1133">Transmembrane helix</keyword>
<keyword evidence="3" id="KW-0653">Protein transport</keyword>
<dbReference type="PROSITE" id="PS51196">
    <property type="entry name" value="SECA_MOTOR_DEAD"/>
    <property type="match status" value="1"/>
</dbReference>
<dbReference type="InterPro" id="IPR000185">
    <property type="entry name" value="SecA"/>
</dbReference>
<dbReference type="PANTHER" id="PTHR30612">
    <property type="entry name" value="SECA INNER MEMBRANE COMPONENT OF SEC PROTEIN SECRETION SYSTEM"/>
    <property type="match status" value="1"/>
</dbReference>
<evidence type="ECO:0000256" key="3">
    <source>
        <dbReference type="ARBA" id="ARBA00022927"/>
    </source>
</evidence>
<dbReference type="Gene3D" id="3.40.50.300">
    <property type="entry name" value="P-loop containing nucleotide triphosphate hydrolases"/>
    <property type="match status" value="2"/>
</dbReference>
<evidence type="ECO:0000256" key="6">
    <source>
        <dbReference type="SAM" id="Phobius"/>
    </source>
</evidence>
<dbReference type="InterPro" id="IPR027417">
    <property type="entry name" value="P-loop_NTPase"/>
</dbReference>
<keyword evidence="11" id="KW-1185">Reference proteome</keyword>
<dbReference type="InterPro" id="IPR014001">
    <property type="entry name" value="Helicase_ATP-bd"/>
</dbReference>
<dbReference type="RefSeq" id="WP_305998959.1">
    <property type="nucleotide sequence ID" value="NZ_JASNFN010000004.1"/>
</dbReference>
<dbReference type="PANTHER" id="PTHR30612:SF0">
    <property type="entry name" value="CHLOROPLAST PROTEIN-TRANSPORTING ATPASE"/>
    <property type="match status" value="1"/>
</dbReference>
<feature type="transmembrane region" description="Helical" evidence="6">
    <location>
        <begin position="1160"/>
        <end position="1183"/>
    </location>
</feature>
<feature type="domain" description="Helicase ATP-binding" evidence="7">
    <location>
        <begin position="108"/>
        <end position="304"/>
    </location>
</feature>
<dbReference type="Proteomes" id="UP001233673">
    <property type="component" value="Unassembled WGS sequence"/>
</dbReference>
<proteinExistence type="predicted"/>
<evidence type="ECO:0000256" key="5">
    <source>
        <dbReference type="SAM" id="MobiDB-lite"/>
    </source>
</evidence>
<dbReference type="EMBL" id="JASNFN010000004">
    <property type="protein sequence ID" value="MDP5182263.1"/>
    <property type="molecule type" value="Genomic_DNA"/>
</dbReference>
<keyword evidence="6" id="KW-0472">Membrane</keyword>
<sequence>MSRLGFLVGTITQALSGFNGESTARRALILADGHALLDDAALREACQRLVHAPKAAVPTEDDAGRYRLIGQQLDERDAEALALACAAFRRFPPQGTLRGTSLYEEQVQCAAHLMRGSLVQMDTGEGKTFALMVAALALLRRHDRVYVVTANPYLAIRDAAKTAPYWTALGISVGAALPKGYEARGWRTWDARVVYTTADSLVFRKLHDDLVPGTDQRKLRAAAVLVDEVDAILLDAGSNTYQISRAVSARTKNWRLAASLARELDDRHVERAKDPDVKRVYLTAAGQQHVRDVSGTLLDDAQHLGLYRDIELAYAGLFEAVEGRDYEIINHRVVPLDPRSGWRRPGVTLDWVAPLASARGLTVPPHQQTIHLTSRLDALLEFDHFAGTSGTVVDEAVEYLLLAQLPLAVIRPRHKRRHGRRPDLYFPSLADAEEHIEQVAAREAPRRPLLVVASAKPTVYQLRSRLRETLPEDVDVRLALGESAAQEKQFEDAGRPAVVLVSTRQAGRGVDIPLDERARQNGGSLLILLGHSSEPRHDRQLLGRVGRQGNPYTAYFCNHPDDDLVSLIPLAPKIRRTWPRRGVESRTMDRGLHSLQRSLRQLNLQRFASNVTAMRADGDVYRMLGGWRRAAQQDTDGSLFRKPFLDRIATTFIAYHLPSLGTDTVTQPEAARIAAQVGGALGLDGPAQELHVRVLGQTGEAAKQIISTRLVARLDEAMRENVRRTDELTAQQHAAAAAAWGLQVLAVLRARVDRLSGCPPPPAHMDAPWGSALSGIPGPRLSWAAREWVREGLAQRAAAPVRGAGTAHGAPSAEDSDETTQVLRELRALVLATVRLPVTPDAAPAADLEILAEGLSRAAIRFQERVAAAPLVDTAAQRTRGRDPVSIVSETLAEASDAVNDGLQRLRFQIAQRQLSGLRHQNAYSSGTEDLLKVHESSLVKQLVVNLRKGADPAALDALFTAREASVYVPPSIGEVTDFARRFSPPTTANDDLDRRPSGERDALVRYFLDSLANTGDARRGPRAEEVAPALNALLDATPLAAMSTPEGVTEALDRWRKDPVRLRPLPWRRRKVDRTIRDFLDFLNAQGLVARRPKGVRSRSQVMWSRATARLGAPRLAAGVVLVSVAVALGLFLAMAHVGEPVSSTGWSRLLDLSLSGGMLGAASVLGPALVATLGATFVGWLPRGYGDVVGNSPAERTLALIAAVTVSVWLADEADPTRGWASDAVVLAVLLAAALVVRNLVWTAQNVGRVHVPAVLIGVFVLGVALPALSRQHGTAVLIPALLGVAVILSRGLFRLRLPVSSMQWAEDGGDTGHAVPSMVPLPVPERWPAHFYALLAALATGAVLRGRLDALGESMTTGAVYLVVYSLWARRLALTATALDRWTTRLRGANQAYRPSAGRQTLESGLASLRRLLVVREVATASLIVACAIMVGSVASLFGGPEVNLGLLAAGLGIIGTELLTAAVLSLWQVVGSERPAGGGDDTEALSGGMVADVQEVLTRFGKRVSLLVVAFLVLRGIADIIDVWEVAAGFWRWLRGLLAQP</sequence>
<dbReference type="PROSITE" id="PS51194">
    <property type="entry name" value="HELICASE_CTER"/>
    <property type="match status" value="1"/>
</dbReference>
<feature type="transmembrane region" description="Helical" evidence="6">
    <location>
        <begin position="1448"/>
        <end position="1471"/>
    </location>
</feature>
<feature type="transmembrane region" description="Helical" evidence="6">
    <location>
        <begin position="1252"/>
        <end position="1271"/>
    </location>
</feature>
<name>A0ABT9I9L1_9ACTN</name>
<keyword evidence="4" id="KW-0811">Translocation</keyword>
<evidence type="ECO:0000256" key="2">
    <source>
        <dbReference type="ARBA" id="ARBA00022490"/>
    </source>
</evidence>
<comment type="caution">
    <text evidence="10">The sequence shown here is derived from an EMBL/GenBank/DDBJ whole genome shotgun (WGS) entry which is preliminary data.</text>
</comment>
<feature type="transmembrane region" description="Helical" evidence="6">
    <location>
        <begin position="1421"/>
        <end position="1442"/>
    </location>
</feature>
<gene>
    <name evidence="10" type="ORF">QOZ88_06405</name>
</gene>
<dbReference type="InterPro" id="IPR014018">
    <property type="entry name" value="SecA_motor_DEAD"/>
</dbReference>
<dbReference type="SUPFAM" id="SSF52540">
    <property type="entry name" value="P-loop containing nucleoside triphosphate hydrolases"/>
    <property type="match status" value="2"/>
</dbReference>
<keyword evidence="1" id="KW-1003">Cell membrane</keyword>
<dbReference type="PROSITE" id="PS51192">
    <property type="entry name" value="HELICASE_ATP_BIND_1"/>
    <property type="match status" value="1"/>
</dbReference>
<keyword evidence="3" id="KW-0813">Transport</keyword>
<evidence type="ECO:0000256" key="4">
    <source>
        <dbReference type="ARBA" id="ARBA00023010"/>
    </source>
</evidence>
<evidence type="ECO:0000313" key="11">
    <source>
        <dbReference type="Proteomes" id="UP001233673"/>
    </source>
</evidence>
<feature type="transmembrane region" description="Helical" evidence="6">
    <location>
        <begin position="1508"/>
        <end position="1528"/>
    </location>
</feature>
<evidence type="ECO:0000259" key="7">
    <source>
        <dbReference type="PROSITE" id="PS51192"/>
    </source>
</evidence>
<keyword evidence="2" id="KW-0963">Cytoplasm</keyword>
<evidence type="ECO:0000313" key="10">
    <source>
        <dbReference type="EMBL" id="MDP5182263.1"/>
    </source>
</evidence>
<evidence type="ECO:0008006" key="12">
    <source>
        <dbReference type="Google" id="ProtNLM"/>
    </source>
</evidence>
<dbReference type="InterPro" id="IPR001650">
    <property type="entry name" value="Helicase_C-like"/>
</dbReference>
<feature type="domain" description="SecA family profile" evidence="9">
    <location>
        <begin position="2"/>
        <end position="590"/>
    </location>
</feature>
<dbReference type="Pfam" id="PF07517">
    <property type="entry name" value="SecA_DEAD"/>
    <property type="match status" value="1"/>
</dbReference>
<dbReference type="SMART" id="SM00957">
    <property type="entry name" value="SecA_DEAD"/>
    <property type="match status" value="1"/>
</dbReference>
<feature type="transmembrane region" description="Helical" evidence="6">
    <location>
        <begin position="1226"/>
        <end position="1246"/>
    </location>
</feature>
<protein>
    <recommendedName>
        <fullName evidence="12">Protein translocase subunit SecA</fullName>
    </recommendedName>
</protein>
<organism evidence="10 11">
    <name type="scientific">Blastococcus carthaginiensis</name>
    <dbReference type="NCBI Taxonomy" id="3050034"/>
    <lineage>
        <taxon>Bacteria</taxon>
        <taxon>Bacillati</taxon>
        <taxon>Actinomycetota</taxon>
        <taxon>Actinomycetes</taxon>
        <taxon>Geodermatophilales</taxon>
        <taxon>Geodermatophilaceae</taxon>
        <taxon>Blastococcus</taxon>
    </lineage>
</organism>
<feature type="transmembrane region" description="Helical" evidence="6">
    <location>
        <begin position="1117"/>
        <end position="1139"/>
    </location>
</feature>
<keyword evidence="6" id="KW-0812">Transmembrane</keyword>
<dbReference type="Gene3D" id="3.90.1440.10">
    <property type="entry name" value="SecA, preprotein cross-linking domain"/>
    <property type="match status" value="1"/>
</dbReference>
<feature type="domain" description="Helicase C-terminal" evidence="8">
    <location>
        <begin position="431"/>
        <end position="603"/>
    </location>
</feature>
<feature type="region of interest" description="Disordered" evidence="5">
    <location>
        <begin position="799"/>
        <end position="819"/>
    </location>
</feature>
<evidence type="ECO:0000259" key="9">
    <source>
        <dbReference type="PROSITE" id="PS51196"/>
    </source>
</evidence>
<evidence type="ECO:0000259" key="8">
    <source>
        <dbReference type="PROSITE" id="PS51194"/>
    </source>
</evidence>
<accession>A0ABT9I9L1</accession>
<feature type="transmembrane region" description="Helical" evidence="6">
    <location>
        <begin position="1278"/>
        <end position="1296"/>
    </location>
</feature>
<dbReference type="InterPro" id="IPR011115">
    <property type="entry name" value="SecA_DEAD"/>
</dbReference>
<evidence type="ECO:0000256" key="1">
    <source>
        <dbReference type="ARBA" id="ARBA00022475"/>
    </source>
</evidence>